<sequence length="369" mass="42915">MKSVSMRIQKQTQRRTFLRPDRSLCSELRSDRSLHSEWKQAKKSPTCFRRRYVVSEGLTGGYVASGSKPRRVLLVFAVKSQRKLRLRRNKMRFDEDSNENVKEDLSEALQTEKSQARFIALPVGEKSRLDIDSVVTDFDPNKYHGLAMEEAGVLHISHETVGETSIDGNNMISIDTHHGTELDARTEESTSIDRRGQPSIDGHCEFGQRSFDSSSNKIFQWEDIIDILERATMHVYAHICLPEHAEKFTRTFPQLGSYRRADIDDSVHVIYRIQDMSQNDTYKRIDDVYYPLNDIIDMLTTRMDELKKEMNVIQRQNAVQPEASIDGYTRLSIDDRHTSLQRRLITVKLLEDKLDEINFFQDLMREDFS</sequence>
<dbReference type="AlphaFoldDB" id="A0A8S9MRN6"/>
<accession>A0A8S9MRN6</accession>
<dbReference type="Proteomes" id="UP000712281">
    <property type="component" value="Unassembled WGS sequence"/>
</dbReference>
<comment type="caution">
    <text evidence="1">The sequence shown here is derived from an EMBL/GenBank/DDBJ whole genome shotgun (WGS) entry which is preliminary data.</text>
</comment>
<protein>
    <submittedName>
        <fullName evidence="1">Uncharacterized protein</fullName>
    </submittedName>
</protein>
<gene>
    <name evidence="1" type="ORF">F2Q68_00038890</name>
</gene>
<reference evidence="1" key="1">
    <citation type="submission" date="2019-12" db="EMBL/GenBank/DDBJ databases">
        <title>Genome sequencing and annotation of Brassica cretica.</title>
        <authorList>
            <person name="Studholme D.J."/>
            <person name="Sarris P.F."/>
        </authorList>
    </citation>
    <scope>NUCLEOTIDE SEQUENCE</scope>
    <source>
        <strain evidence="1">PFS-001/15</strain>
        <tissue evidence="1">Leaf</tissue>
    </source>
</reference>
<evidence type="ECO:0000313" key="1">
    <source>
        <dbReference type="EMBL" id="KAF2620768.1"/>
    </source>
</evidence>
<proteinExistence type="predicted"/>
<name>A0A8S9MRN6_BRACR</name>
<organism evidence="1 2">
    <name type="scientific">Brassica cretica</name>
    <name type="common">Mustard</name>
    <dbReference type="NCBI Taxonomy" id="69181"/>
    <lineage>
        <taxon>Eukaryota</taxon>
        <taxon>Viridiplantae</taxon>
        <taxon>Streptophyta</taxon>
        <taxon>Embryophyta</taxon>
        <taxon>Tracheophyta</taxon>
        <taxon>Spermatophyta</taxon>
        <taxon>Magnoliopsida</taxon>
        <taxon>eudicotyledons</taxon>
        <taxon>Gunneridae</taxon>
        <taxon>Pentapetalae</taxon>
        <taxon>rosids</taxon>
        <taxon>malvids</taxon>
        <taxon>Brassicales</taxon>
        <taxon>Brassicaceae</taxon>
        <taxon>Brassiceae</taxon>
        <taxon>Brassica</taxon>
    </lineage>
</organism>
<evidence type="ECO:0000313" key="2">
    <source>
        <dbReference type="Proteomes" id="UP000712281"/>
    </source>
</evidence>
<dbReference type="EMBL" id="QGKW02000007">
    <property type="protein sequence ID" value="KAF2620768.1"/>
    <property type="molecule type" value="Genomic_DNA"/>
</dbReference>